<dbReference type="RefSeq" id="WP_015029563.1">
    <property type="nucleotide sequence ID" value="NC_018748.1"/>
</dbReference>
<dbReference type="InterPro" id="IPR003423">
    <property type="entry name" value="OMP_efflux"/>
</dbReference>
<evidence type="ECO:0000256" key="2">
    <source>
        <dbReference type="ARBA" id="ARBA00007613"/>
    </source>
</evidence>
<evidence type="ECO:0000256" key="4">
    <source>
        <dbReference type="ARBA" id="ARBA00022452"/>
    </source>
</evidence>
<dbReference type="Gene3D" id="1.20.1600.10">
    <property type="entry name" value="Outer membrane efflux proteins (OEP)"/>
    <property type="match status" value="1"/>
</dbReference>
<accession>A0ABM5N335</accession>
<dbReference type="InterPro" id="IPR051906">
    <property type="entry name" value="TolC-like"/>
</dbReference>
<dbReference type="EMBL" id="CP002961">
    <property type="protein sequence ID" value="AFK03867.1"/>
    <property type="molecule type" value="Genomic_DNA"/>
</dbReference>
<gene>
    <name evidence="10" type="ordered locus">Emtol_2731</name>
</gene>
<dbReference type="Pfam" id="PF02321">
    <property type="entry name" value="OEP"/>
    <property type="match status" value="1"/>
</dbReference>
<evidence type="ECO:0000256" key="8">
    <source>
        <dbReference type="SAM" id="Coils"/>
    </source>
</evidence>
<protein>
    <submittedName>
        <fullName evidence="10">Outer membrane efflux protein</fullName>
    </submittedName>
</protein>
<evidence type="ECO:0000256" key="7">
    <source>
        <dbReference type="ARBA" id="ARBA00023237"/>
    </source>
</evidence>
<evidence type="ECO:0000256" key="1">
    <source>
        <dbReference type="ARBA" id="ARBA00004442"/>
    </source>
</evidence>
<dbReference type="PANTHER" id="PTHR30026">
    <property type="entry name" value="OUTER MEMBRANE PROTEIN TOLC"/>
    <property type="match status" value="1"/>
</dbReference>
<keyword evidence="4" id="KW-1134">Transmembrane beta strand</keyword>
<feature type="signal peptide" evidence="9">
    <location>
        <begin position="1"/>
        <end position="23"/>
    </location>
</feature>
<proteinExistence type="inferred from homology"/>
<keyword evidence="11" id="KW-1185">Reference proteome</keyword>
<comment type="subcellular location">
    <subcellularLocation>
        <location evidence="1">Cell outer membrane</location>
    </subcellularLocation>
</comment>
<keyword evidence="7" id="KW-0998">Cell outer membrane</keyword>
<evidence type="ECO:0000256" key="3">
    <source>
        <dbReference type="ARBA" id="ARBA00022448"/>
    </source>
</evidence>
<keyword evidence="3" id="KW-0813">Transport</keyword>
<comment type="similarity">
    <text evidence="2">Belongs to the outer membrane factor (OMF) (TC 1.B.17) family.</text>
</comment>
<dbReference type="Proteomes" id="UP000002875">
    <property type="component" value="Chromosome"/>
</dbReference>
<dbReference type="PANTHER" id="PTHR30026:SF20">
    <property type="entry name" value="OUTER MEMBRANE PROTEIN TOLC"/>
    <property type="match status" value="1"/>
</dbReference>
<reference evidence="10 11" key="1">
    <citation type="submission" date="2011-07" db="EMBL/GenBank/DDBJ databases">
        <title>The complete genome of chromosome of Emticicia oligotrophica DSM 17448.</title>
        <authorList>
            <consortium name="US DOE Joint Genome Institute (JGI-PGF)"/>
            <person name="Lucas S."/>
            <person name="Han J."/>
            <person name="Lapidus A."/>
            <person name="Bruce D."/>
            <person name="Goodwin L."/>
            <person name="Pitluck S."/>
            <person name="Peters L."/>
            <person name="Kyrpides N."/>
            <person name="Mavromatis K."/>
            <person name="Ivanova N."/>
            <person name="Ovchinnikova G."/>
            <person name="Teshima H."/>
            <person name="Detter J.C."/>
            <person name="Tapia R."/>
            <person name="Han C."/>
            <person name="Land M."/>
            <person name="Hauser L."/>
            <person name="Markowitz V."/>
            <person name="Cheng J.-F."/>
            <person name="Hugenholtz P."/>
            <person name="Woyke T."/>
            <person name="Wu D."/>
            <person name="Tindall B."/>
            <person name="Pomrenke H."/>
            <person name="Brambilla E."/>
            <person name="Klenk H.-P."/>
            <person name="Eisen J.A."/>
        </authorList>
    </citation>
    <scope>NUCLEOTIDE SEQUENCE [LARGE SCALE GENOMIC DNA]</scope>
    <source>
        <strain evidence="10 11">DSM 17448</strain>
    </source>
</reference>
<evidence type="ECO:0000313" key="10">
    <source>
        <dbReference type="EMBL" id="AFK03867.1"/>
    </source>
</evidence>
<feature type="chain" id="PRO_5047358710" evidence="9">
    <location>
        <begin position="24"/>
        <end position="446"/>
    </location>
</feature>
<evidence type="ECO:0000256" key="5">
    <source>
        <dbReference type="ARBA" id="ARBA00022692"/>
    </source>
</evidence>
<sequence>MKNLRIYIALVLGFLLENQSTFAQTTPTYSLEQLSEIAIKSNKGLAIKQLQIEEKRIKVKEDEIKRLPVVNLSSTYQYNVNLANITIPAGAIGVIPMNATTQVPLPNTDKNITVGSNNNYNIGLTAYMPLTQQAKIKMGIEVSKVENQVSEKEKLKVSLQLKHGIEQLYYATLIAQKQQEEAQAKLNLANNRLNDLENAITAGKTLDLNKAGILASIADEEQNILKFDFQIQNYKADIAKLAGLPNEDFSLTSTLPVVNNLSSITDYKSGISTNPDVQIANLTKYKTELGFKAAKLSDRPDIGLVTGYAYQSGNPLAPANNPFIGVNLKWNLQDLYANKQIQKQRALQMKQAEENIDYTQEQLLYEIEKAYRKAQQSKSLINVAEKALKYRQEELKLQEDKQLAGMNLKTDILATKAVLAKAEADVYAAKLAYLIALSDLDALIGQ</sequence>
<dbReference type="SUPFAM" id="SSF56954">
    <property type="entry name" value="Outer membrane efflux proteins (OEP)"/>
    <property type="match status" value="1"/>
</dbReference>
<keyword evidence="6" id="KW-0472">Membrane</keyword>
<organism evidence="10 11">
    <name type="scientific">Emticicia oligotrophica (strain DSM 17448 / CIP 109782 / MTCC 6937 / GPTSA100-15)</name>
    <dbReference type="NCBI Taxonomy" id="929562"/>
    <lineage>
        <taxon>Bacteria</taxon>
        <taxon>Pseudomonadati</taxon>
        <taxon>Bacteroidota</taxon>
        <taxon>Cytophagia</taxon>
        <taxon>Cytophagales</taxon>
        <taxon>Leadbetterellaceae</taxon>
        <taxon>Emticicia</taxon>
    </lineage>
</organism>
<name>A0ABM5N335_EMTOG</name>
<keyword evidence="9" id="KW-0732">Signal</keyword>
<keyword evidence="5" id="KW-0812">Transmembrane</keyword>
<evidence type="ECO:0000256" key="9">
    <source>
        <dbReference type="SAM" id="SignalP"/>
    </source>
</evidence>
<feature type="coiled-coil region" evidence="8">
    <location>
        <begin position="142"/>
        <end position="199"/>
    </location>
</feature>
<keyword evidence="8" id="KW-0175">Coiled coil</keyword>
<evidence type="ECO:0000313" key="11">
    <source>
        <dbReference type="Proteomes" id="UP000002875"/>
    </source>
</evidence>
<evidence type="ECO:0000256" key="6">
    <source>
        <dbReference type="ARBA" id="ARBA00023136"/>
    </source>
</evidence>